<gene>
    <name evidence="1" type="ORF">UY3_07011</name>
</gene>
<dbReference type="EMBL" id="KB527578">
    <property type="protein sequence ID" value="EMP35774.1"/>
    <property type="molecule type" value="Genomic_DNA"/>
</dbReference>
<protein>
    <submittedName>
        <fullName evidence="1">Uncharacterized protein</fullName>
    </submittedName>
</protein>
<organism evidence="1 2">
    <name type="scientific">Chelonia mydas</name>
    <name type="common">Green sea-turtle</name>
    <name type="synonym">Chelonia agassizi</name>
    <dbReference type="NCBI Taxonomy" id="8469"/>
    <lineage>
        <taxon>Eukaryota</taxon>
        <taxon>Metazoa</taxon>
        <taxon>Chordata</taxon>
        <taxon>Craniata</taxon>
        <taxon>Vertebrata</taxon>
        <taxon>Euteleostomi</taxon>
        <taxon>Archelosauria</taxon>
        <taxon>Testudinata</taxon>
        <taxon>Testudines</taxon>
        <taxon>Cryptodira</taxon>
        <taxon>Durocryptodira</taxon>
        <taxon>Americhelydia</taxon>
        <taxon>Chelonioidea</taxon>
        <taxon>Cheloniidae</taxon>
        <taxon>Chelonia</taxon>
    </lineage>
</organism>
<dbReference type="Proteomes" id="UP000031443">
    <property type="component" value="Unassembled WGS sequence"/>
</dbReference>
<dbReference type="AlphaFoldDB" id="M7BF13"/>
<keyword evidence="2" id="KW-1185">Reference proteome</keyword>
<evidence type="ECO:0000313" key="1">
    <source>
        <dbReference type="EMBL" id="EMP35774.1"/>
    </source>
</evidence>
<reference evidence="2" key="1">
    <citation type="journal article" date="2013" name="Nat. Genet.">
        <title>The draft genomes of soft-shell turtle and green sea turtle yield insights into the development and evolution of the turtle-specific body plan.</title>
        <authorList>
            <person name="Wang Z."/>
            <person name="Pascual-Anaya J."/>
            <person name="Zadissa A."/>
            <person name="Li W."/>
            <person name="Niimura Y."/>
            <person name="Huang Z."/>
            <person name="Li C."/>
            <person name="White S."/>
            <person name="Xiong Z."/>
            <person name="Fang D."/>
            <person name="Wang B."/>
            <person name="Ming Y."/>
            <person name="Chen Y."/>
            <person name="Zheng Y."/>
            <person name="Kuraku S."/>
            <person name="Pignatelli M."/>
            <person name="Herrero J."/>
            <person name="Beal K."/>
            <person name="Nozawa M."/>
            <person name="Li Q."/>
            <person name="Wang J."/>
            <person name="Zhang H."/>
            <person name="Yu L."/>
            <person name="Shigenobu S."/>
            <person name="Wang J."/>
            <person name="Liu J."/>
            <person name="Flicek P."/>
            <person name="Searle S."/>
            <person name="Wang J."/>
            <person name="Kuratani S."/>
            <person name="Yin Y."/>
            <person name="Aken B."/>
            <person name="Zhang G."/>
            <person name="Irie N."/>
        </authorList>
    </citation>
    <scope>NUCLEOTIDE SEQUENCE [LARGE SCALE GENOMIC DNA]</scope>
</reference>
<name>M7BF13_CHEMY</name>
<sequence length="136" mass="15544">MATTLQFTVAALLSKVNKSPGSHAAGKEHAKISVKVRRFTFVVVLRIVMDIHINDLSKYLLQEPVTIQLKQYLLSRYRSRCTELCDAPQAALLEAMEQNNLQFMVTVTHHLDMGELQSIHRVKELNPSDKEQRIQM</sequence>
<accession>M7BF13</accession>
<evidence type="ECO:0000313" key="2">
    <source>
        <dbReference type="Proteomes" id="UP000031443"/>
    </source>
</evidence>
<proteinExistence type="predicted"/>